<dbReference type="EMBL" id="JAHYBX010000005">
    <property type="protein sequence ID" value="MCA1857006.1"/>
    <property type="molecule type" value="Genomic_DNA"/>
</dbReference>
<evidence type="ECO:0008006" key="4">
    <source>
        <dbReference type="Google" id="ProtNLM"/>
    </source>
</evidence>
<sequence>MKLTRFKTVLGVLAGFAAGFFASNLPSAIAALNTAPKELSSKAFEVAVFEVKQKLTPGKFLETEFSGSYTQTVTMSDGKQRRIELTPMLHKGMQVVRLQDSGHTSYMGLNGTTLNGTLLVQLRDKEATEASLKAEGWPGQ</sequence>
<dbReference type="RefSeq" id="WP_225239256.1">
    <property type="nucleotide sequence ID" value="NZ_JAHYBX010000005.1"/>
</dbReference>
<accession>A0ABS7YBD5</accession>
<keyword evidence="3" id="KW-1185">Reference proteome</keyword>
<proteinExistence type="predicted"/>
<organism evidence="2 3">
    <name type="scientific">Massilia hydrophila</name>
    <dbReference type="NCBI Taxonomy" id="3044279"/>
    <lineage>
        <taxon>Bacteria</taxon>
        <taxon>Pseudomonadati</taxon>
        <taxon>Pseudomonadota</taxon>
        <taxon>Betaproteobacteria</taxon>
        <taxon>Burkholderiales</taxon>
        <taxon>Oxalobacteraceae</taxon>
        <taxon>Telluria group</taxon>
        <taxon>Massilia</taxon>
    </lineage>
</organism>
<evidence type="ECO:0000313" key="3">
    <source>
        <dbReference type="Proteomes" id="UP001198602"/>
    </source>
</evidence>
<protein>
    <recommendedName>
        <fullName evidence="4">DUF5666 domain-containing protein</fullName>
    </recommendedName>
</protein>
<feature type="signal peptide" evidence="1">
    <location>
        <begin position="1"/>
        <end position="22"/>
    </location>
</feature>
<evidence type="ECO:0000313" key="2">
    <source>
        <dbReference type="EMBL" id="MCA1857006.1"/>
    </source>
</evidence>
<name>A0ABS7YBD5_9BURK</name>
<reference evidence="2 3" key="1">
    <citation type="submission" date="2021-07" db="EMBL/GenBank/DDBJ databases">
        <title>Characterization of Violacein-producing bacteria and related species.</title>
        <authorList>
            <person name="Wilson H.S."/>
            <person name="De Leon M.E."/>
        </authorList>
    </citation>
    <scope>NUCLEOTIDE SEQUENCE [LARGE SCALE GENOMIC DNA]</scope>
    <source>
        <strain evidence="2 3">HSC-2F05</strain>
    </source>
</reference>
<dbReference type="Proteomes" id="UP001198602">
    <property type="component" value="Unassembled WGS sequence"/>
</dbReference>
<feature type="chain" id="PRO_5047488598" description="DUF5666 domain-containing protein" evidence="1">
    <location>
        <begin position="23"/>
        <end position="140"/>
    </location>
</feature>
<evidence type="ECO:0000256" key="1">
    <source>
        <dbReference type="SAM" id="SignalP"/>
    </source>
</evidence>
<comment type="caution">
    <text evidence="2">The sequence shown here is derived from an EMBL/GenBank/DDBJ whole genome shotgun (WGS) entry which is preliminary data.</text>
</comment>
<keyword evidence="1" id="KW-0732">Signal</keyword>
<gene>
    <name evidence="2" type="ORF">LE190_13880</name>
</gene>